<gene>
    <name evidence="13" type="primary">nngr-a16</name>
</gene>
<comment type="subcellular location">
    <subcellularLocation>
        <location evidence="1">Membrane</location>
        <topology evidence="1">Multi-pass membrane protein</topology>
    </subcellularLocation>
</comment>
<name>U3U4E1_NILLU</name>
<dbReference type="OrthoDB" id="5987936at2759"/>
<evidence type="ECO:0000256" key="3">
    <source>
        <dbReference type="ARBA" id="ARBA00022692"/>
    </source>
</evidence>
<evidence type="ECO:0000259" key="12">
    <source>
        <dbReference type="PROSITE" id="PS50262"/>
    </source>
</evidence>
<dbReference type="Gene3D" id="1.20.1070.10">
    <property type="entry name" value="Rhodopsin 7-helix transmembrane proteins"/>
    <property type="match status" value="1"/>
</dbReference>
<evidence type="ECO:0000256" key="8">
    <source>
        <dbReference type="ARBA" id="ARBA00023224"/>
    </source>
</evidence>
<evidence type="ECO:0000256" key="5">
    <source>
        <dbReference type="ARBA" id="ARBA00023040"/>
    </source>
</evidence>
<dbReference type="InterPro" id="IPR000276">
    <property type="entry name" value="GPCR_Rhodpsn"/>
</dbReference>
<organism evidence="13">
    <name type="scientific">Nilaparvata lugens</name>
    <name type="common">Brown planthopper</name>
    <dbReference type="NCBI Taxonomy" id="108931"/>
    <lineage>
        <taxon>Eukaryota</taxon>
        <taxon>Metazoa</taxon>
        <taxon>Ecdysozoa</taxon>
        <taxon>Arthropoda</taxon>
        <taxon>Hexapoda</taxon>
        <taxon>Insecta</taxon>
        <taxon>Pterygota</taxon>
        <taxon>Neoptera</taxon>
        <taxon>Paraneoptera</taxon>
        <taxon>Hemiptera</taxon>
        <taxon>Auchenorrhyncha</taxon>
        <taxon>Fulgoroidea</taxon>
        <taxon>Delphacidae</taxon>
        <taxon>Delphacinae</taxon>
        <taxon>Nilaparvata</taxon>
    </lineage>
</organism>
<evidence type="ECO:0000256" key="9">
    <source>
        <dbReference type="RuleBase" id="RU000688"/>
    </source>
</evidence>
<dbReference type="GO" id="GO:0004983">
    <property type="term" value="F:neuropeptide Y receptor activity"/>
    <property type="evidence" value="ECO:0007669"/>
    <property type="project" value="InterPro"/>
</dbReference>
<keyword evidence="3 9" id="KW-0812">Transmembrane</keyword>
<evidence type="ECO:0000256" key="7">
    <source>
        <dbReference type="ARBA" id="ARBA00023170"/>
    </source>
</evidence>
<evidence type="ECO:0000256" key="4">
    <source>
        <dbReference type="ARBA" id="ARBA00022989"/>
    </source>
</evidence>
<feature type="transmembrane region" description="Helical" evidence="11">
    <location>
        <begin position="269"/>
        <end position="289"/>
    </location>
</feature>
<evidence type="ECO:0000256" key="10">
    <source>
        <dbReference type="SAM" id="MobiDB-lite"/>
    </source>
</evidence>
<feature type="transmembrane region" description="Helical" evidence="11">
    <location>
        <begin position="394"/>
        <end position="415"/>
    </location>
</feature>
<keyword evidence="7 9" id="KW-0675">Receptor</keyword>
<dbReference type="SMART" id="SM01381">
    <property type="entry name" value="7TM_GPCR_Srsx"/>
    <property type="match status" value="1"/>
</dbReference>
<feature type="region of interest" description="Disordered" evidence="10">
    <location>
        <begin position="70"/>
        <end position="89"/>
    </location>
</feature>
<evidence type="ECO:0000256" key="6">
    <source>
        <dbReference type="ARBA" id="ARBA00023136"/>
    </source>
</evidence>
<feature type="transmembrane region" description="Helical" evidence="11">
    <location>
        <begin position="154"/>
        <end position="178"/>
    </location>
</feature>
<dbReference type="PROSITE" id="PS50262">
    <property type="entry name" value="G_PROTEIN_RECEP_F1_2"/>
    <property type="match status" value="1"/>
</dbReference>
<feature type="region of interest" description="Disordered" evidence="10">
    <location>
        <begin position="518"/>
        <end position="545"/>
    </location>
</feature>
<evidence type="ECO:0000313" key="13">
    <source>
        <dbReference type="EMBL" id="BAO01066.1"/>
    </source>
</evidence>
<dbReference type="AlphaFoldDB" id="U3U4E1"/>
<accession>U3U4E1</accession>
<keyword evidence="8 9" id="KW-0807">Transducer</keyword>
<evidence type="ECO:0000256" key="1">
    <source>
        <dbReference type="ARBA" id="ARBA00004141"/>
    </source>
</evidence>
<dbReference type="CDD" id="cd15208">
    <property type="entry name" value="7tmA_OXR"/>
    <property type="match status" value="1"/>
</dbReference>
<evidence type="ECO:0000256" key="2">
    <source>
        <dbReference type="ARBA" id="ARBA00010663"/>
    </source>
</evidence>
<keyword evidence="6 11" id="KW-0472">Membrane</keyword>
<protein>
    <submittedName>
        <fullName evidence="13">Neuropeptide GPCR A16</fullName>
    </submittedName>
</protein>
<keyword evidence="13" id="KW-0527">Neuropeptide</keyword>
<dbReference type="PRINTS" id="PR00237">
    <property type="entry name" value="GPCRRHODOPSN"/>
</dbReference>
<dbReference type="PANTHER" id="PTHR45695">
    <property type="entry name" value="LEUCOKININ RECEPTOR-RELATED"/>
    <property type="match status" value="1"/>
</dbReference>
<dbReference type="EMBL" id="AB817299">
    <property type="protein sequence ID" value="BAO01066.1"/>
    <property type="molecule type" value="mRNA"/>
</dbReference>
<feature type="domain" description="G-protein coupled receptors family 1 profile" evidence="12">
    <location>
        <begin position="169"/>
        <end position="449"/>
    </location>
</feature>
<dbReference type="PROSITE" id="PS00237">
    <property type="entry name" value="G_PROTEIN_RECEP_F1_1"/>
    <property type="match status" value="1"/>
</dbReference>
<reference evidence="13" key="1">
    <citation type="journal article" date="2014" name="Peptides">
        <title>Transcriptome analysis of neuropeptides and G-protein coupled receptors (GPCRs) for neuropeptides in the brown planthopper Nilaparvata lugens.</title>
        <authorList>
            <person name="Tanaka Y."/>
            <person name="Suetsugu Y."/>
            <person name="Yamamoto K."/>
            <person name="Noda H."/>
            <person name="Shinoda T."/>
        </authorList>
    </citation>
    <scope>NUCLEOTIDE SEQUENCE</scope>
</reference>
<dbReference type="PANTHER" id="PTHR45695:SF15">
    <property type="entry name" value="OPSIN RH2"/>
    <property type="match status" value="1"/>
</dbReference>
<feature type="transmembrane region" description="Helical" evidence="11">
    <location>
        <begin position="328"/>
        <end position="350"/>
    </location>
</feature>
<dbReference type="Pfam" id="PF00001">
    <property type="entry name" value="7tm_1"/>
    <property type="match status" value="1"/>
</dbReference>
<keyword evidence="4 11" id="KW-1133">Transmembrane helix</keyword>
<feature type="transmembrane region" description="Helical" evidence="11">
    <location>
        <begin position="427"/>
        <end position="452"/>
    </location>
</feature>
<keyword evidence="5 9" id="KW-0297">G-protein coupled receptor</keyword>
<dbReference type="PRINTS" id="PR01012">
    <property type="entry name" value="NRPEPTIDEYR"/>
</dbReference>
<proteinExistence type="evidence at transcript level"/>
<dbReference type="GO" id="GO:0005886">
    <property type="term" value="C:plasma membrane"/>
    <property type="evidence" value="ECO:0007669"/>
    <property type="project" value="TreeGrafter"/>
</dbReference>
<feature type="transmembrane region" description="Helical" evidence="11">
    <location>
        <begin position="190"/>
        <end position="212"/>
    </location>
</feature>
<feature type="transmembrane region" description="Helical" evidence="11">
    <location>
        <begin position="227"/>
        <end position="248"/>
    </location>
</feature>
<dbReference type="InterPro" id="IPR017452">
    <property type="entry name" value="GPCR_Rhodpsn_7TM"/>
</dbReference>
<dbReference type="InterPro" id="IPR000611">
    <property type="entry name" value="NPY_rcpt"/>
</dbReference>
<dbReference type="SUPFAM" id="SSF81321">
    <property type="entry name" value="Family A G protein-coupled receptor-like"/>
    <property type="match status" value="1"/>
</dbReference>
<comment type="similarity">
    <text evidence="2 9">Belongs to the G-protein coupled receptor 1 family.</text>
</comment>
<dbReference type="FunFam" id="1.20.1070.10:FF:000291">
    <property type="entry name" value="Predicted protein"/>
    <property type="match status" value="1"/>
</dbReference>
<sequence length="606" mass="67665">MVPYLLLKYSMMFVVVADFDSDLRFDFNNPFNDSYIYDAKGIDTWENIHYESMTKRTLIVEPPRLLESSSQQTGVAVQKPGSSDAKKMDNSAGVKDLVLLDTKDSEPTTNATNGTTAVGNSTLDDNCSNDYCISDQDYYDMIVQHILPSKSECLLIALHGVVFCVGLVGNALVCLAVYRNRSMRTVTNYFIVNLAVADFMVILFCLPPTVLWDVTQTWFMGTLVCKIVLYFQTVSVAVSVLTLTFISVDRWYAICFPLKFKSTTGRAKTAILIIWLLALVFDIPELLVLEAQKFGKFKEIDMDLIFFTQCQATWSEGTEGMYQMARILLLYTFPLMFMSIAYCQIVIVLWRSDNIPGHSETVLVHSGNGHGGKGRVANNSTECQLRSRRKAAKMLVAVVVMFAVCYFPVHLISILRMTMDIKQTEVTGGLAIVSHWLCYANSAVNPVIYNFMSGKFRKEFQRAFGNVFKRKPSQRTTRRGESTLGCRYTTMSAGTHTTPKTEIVQLNTTVVTINEIPEQSARATTPATAPATATATAPTTAPATAPRTAAVALNRAHRALCRQDISPRQGRIQRIGLEEKGCIFEMRNITEEQQDADLEEIVIDRG</sequence>
<feature type="compositionally biased region" description="Low complexity" evidence="10">
    <location>
        <begin position="521"/>
        <end position="545"/>
    </location>
</feature>
<evidence type="ECO:0000256" key="11">
    <source>
        <dbReference type="SAM" id="Phobius"/>
    </source>
</evidence>